<evidence type="ECO:0000313" key="4">
    <source>
        <dbReference type="Proteomes" id="UP001234178"/>
    </source>
</evidence>
<organism evidence="3 4">
    <name type="scientific">Daphnia magna</name>
    <dbReference type="NCBI Taxonomy" id="35525"/>
    <lineage>
        <taxon>Eukaryota</taxon>
        <taxon>Metazoa</taxon>
        <taxon>Ecdysozoa</taxon>
        <taxon>Arthropoda</taxon>
        <taxon>Crustacea</taxon>
        <taxon>Branchiopoda</taxon>
        <taxon>Diplostraca</taxon>
        <taxon>Cladocera</taxon>
        <taxon>Anomopoda</taxon>
        <taxon>Daphniidae</taxon>
        <taxon>Daphnia</taxon>
    </lineage>
</organism>
<accession>A0ABR0B3Q2</accession>
<reference evidence="3 4" key="1">
    <citation type="journal article" date="2023" name="Nucleic Acids Res.">
        <title>The hologenome of Daphnia magna reveals possible DNA methylation and microbiome-mediated evolution of the host genome.</title>
        <authorList>
            <person name="Chaturvedi A."/>
            <person name="Li X."/>
            <person name="Dhandapani V."/>
            <person name="Marshall H."/>
            <person name="Kissane S."/>
            <person name="Cuenca-Cambronero M."/>
            <person name="Asole G."/>
            <person name="Calvet F."/>
            <person name="Ruiz-Romero M."/>
            <person name="Marangio P."/>
            <person name="Guigo R."/>
            <person name="Rago D."/>
            <person name="Mirbahai L."/>
            <person name="Eastwood N."/>
            <person name="Colbourne J.K."/>
            <person name="Zhou J."/>
            <person name="Mallon E."/>
            <person name="Orsini L."/>
        </authorList>
    </citation>
    <scope>NUCLEOTIDE SEQUENCE [LARGE SCALE GENOMIC DNA]</scope>
    <source>
        <strain evidence="3">LRV0_1</strain>
    </source>
</reference>
<dbReference type="PANTHER" id="PTHR23252">
    <property type="entry name" value="INTIMAL THICKNESS RECEPTOR-RELATED"/>
    <property type="match status" value="1"/>
</dbReference>
<dbReference type="Pfam" id="PF21892">
    <property type="entry name" value="TMEM145_N"/>
    <property type="match status" value="1"/>
</dbReference>
<feature type="signal peptide" evidence="1">
    <location>
        <begin position="1"/>
        <end position="20"/>
    </location>
</feature>
<evidence type="ECO:0000313" key="3">
    <source>
        <dbReference type="EMBL" id="KAK4036312.1"/>
    </source>
</evidence>
<dbReference type="PANTHER" id="PTHR23252:SF24">
    <property type="entry name" value="TRANSMEMBRANE PROTEIN 145"/>
    <property type="match status" value="1"/>
</dbReference>
<evidence type="ECO:0000256" key="1">
    <source>
        <dbReference type="SAM" id="SignalP"/>
    </source>
</evidence>
<dbReference type="EMBL" id="JAOYFB010000040">
    <property type="protein sequence ID" value="KAK4036312.1"/>
    <property type="molecule type" value="Genomic_DNA"/>
</dbReference>
<dbReference type="InterPro" id="IPR053880">
    <property type="entry name" value="GPR180-like_N"/>
</dbReference>
<dbReference type="Proteomes" id="UP001234178">
    <property type="component" value="Unassembled WGS sequence"/>
</dbReference>
<gene>
    <name evidence="3" type="ORF">OUZ56_028373</name>
</gene>
<evidence type="ECO:0000259" key="2">
    <source>
        <dbReference type="Pfam" id="PF21892"/>
    </source>
</evidence>
<dbReference type="InterPro" id="IPR047831">
    <property type="entry name" value="GPR180/TMEM145"/>
</dbReference>
<name>A0ABR0B3Q2_9CRUS</name>
<proteinExistence type="predicted"/>
<keyword evidence="1" id="KW-0732">Signal</keyword>
<feature type="chain" id="PRO_5047167077" description="GPR180-like N-terminal domain-containing protein" evidence="1">
    <location>
        <begin position="21"/>
        <end position="167"/>
    </location>
</feature>
<protein>
    <recommendedName>
        <fullName evidence="2">GPR180-like N-terminal domain-containing protein</fullName>
    </recommendedName>
</protein>
<feature type="domain" description="GPR180-like N-terminal" evidence="2">
    <location>
        <begin position="23"/>
        <end position="147"/>
    </location>
</feature>
<comment type="caution">
    <text evidence="3">The sequence shown here is derived from an EMBL/GenBank/DDBJ whole genome shotgun (WGS) entry which is preliminary data.</text>
</comment>
<sequence length="167" mass="19480">MNRLAVGSALICFLFPPLPAKYVEGQLNDPVQRWTFLARFCFLSMEGRFSYDVEYDIDYAVQKLLLYYDTPNQWPLAYDQTKSCEERESLLKIENNQIINLTSNSRSAECQIIRLDPDKAKYRCVGNRTFRSSRERWWFIAVSNCPSPRVDNYLNASSITSSIIYLC</sequence>
<keyword evidence="4" id="KW-1185">Reference proteome</keyword>